<protein>
    <submittedName>
        <fullName evidence="2">Carboxymuconolactone decarboxylase family protein</fullName>
    </submittedName>
</protein>
<dbReference type="InterPro" id="IPR003779">
    <property type="entry name" value="CMD-like"/>
</dbReference>
<sequence>MSDRLDHSERVYADLFGPRDTSAVDNDPEFGRILRTYIFGDLFALGELDYRTRELITVTTLATLQSLPQLRGHLNAALTIGVEAVELREVIYQLAPFMGFPRTLNAIAVLNEVLSSRGVDLPLPDQGTTTDDDRHERGSDIQQSLYGNRMADSLASLPEPFSQAVPRLLTEWAFGDFATRGGLDTPTRELLILCALAALNLEPQVRSHVAGALAAGNSPETVLAALVHLSGYAGFPLAVNAIRIVAERLSAEQ</sequence>
<gene>
    <name evidence="2" type="ORF">MPLG2_0277</name>
</gene>
<dbReference type="EMBL" id="LT985188">
    <property type="protein sequence ID" value="SPD85313.1"/>
    <property type="molecule type" value="Genomic_DNA"/>
</dbReference>
<dbReference type="Proteomes" id="UP000238164">
    <property type="component" value="Chromosome 1"/>
</dbReference>
<reference evidence="2 3" key="1">
    <citation type="submission" date="2018-02" db="EMBL/GenBank/DDBJ databases">
        <authorList>
            <person name="Cohen D.B."/>
            <person name="Kent A.D."/>
        </authorList>
    </citation>
    <scope>NUCLEOTIDE SEQUENCE [LARGE SCALE GENOMIC DNA]</scope>
    <source>
        <strain evidence="2">1</strain>
    </source>
</reference>
<dbReference type="GO" id="GO:0051920">
    <property type="term" value="F:peroxiredoxin activity"/>
    <property type="evidence" value="ECO:0007669"/>
    <property type="project" value="InterPro"/>
</dbReference>
<dbReference type="InterPro" id="IPR052512">
    <property type="entry name" value="4CMD/NDH-1_regulator"/>
</dbReference>
<dbReference type="Gene3D" id="1.20.1290.10">
    <property type="entry name" value="AhpD-like"/>
    <property type="match status" value="1"/>
</dbReference>
<evidence type="ECO:0000313" key="2">
    <source>
        <dbReference type="EMBL" id="SPD85313.1"/>
    </source>
</evidence>
<dbReference type="PANTHER" id="PTHR33570">
    <property type="entry name" value="4-CARBOXYMUCONOLACTONE DECARBOXYLASE FAMILY PROTEIN"/>
    <property type="match status" value="1"/>
</dbReference>
<organism evidence="2 3">
    <name type="scientific">Micropruina glycogenica</name>
    <dbReference type="NCBI Taxonomy" id="75385"/>
    <lineage>
        <taxon>Bacteria</taxon>
        <taxon>Bacillati</taxon>
        <taxon>Actinomycetota</taxon>
        <taxon>Actinomycetes</taxon>
        <taxon>Propionibacteriales</taxon>
        <taxon>Nocardioidaceae</taxon>
        <taxon>Micropruina</taxon>
    </lineage>
</organism>
<feature type="domain" description="Carboxymuconolactone decarboxylase-like" evidence="1">
    <location>
        <begin position="164"/>
        <end position="247"/>
    </location>
</feature>
<dbReference type="AlphaFoldDB" id="A0A2N9JC27"/>
<dbReference type="KEGG" id="mgg:MPLG2_0277"/>
<dbReference type="InterPro" id="IPR029032">
    <property type="entry name" value="AhpD-like"/>
</dbReference>
<dbReference type="Pfam" id="PF02627">
    <property type="entry name" value="CMD"/>
    <property type="match status" value="2"/>
</dbReference>
<name>A0A2N9JC27_9ACTN</name>
<dbReference type="PANTHER" id="PTHR33570:SF2">
    <property type="entry name" value="CARBOXYMUCONOLACTONE DECARBOXYLASE-LIKE DOMAIN-CONTAINING PROTEIN"/>
    <property type="match status" value="1"/>
</dbReference>
<dbReference type="SUPFAM" id="SSF69118">
    <property type="entry name" value="AhpD-like"/>
    <property type="match status" value="1"/>
</dbReference>
<proteinExistence type="predicted"/>
<keyword evidence="3" id="KW-1185">Reference proteome</keyword>
<evidence type="ECO:0000313" key="3">
    <source>
        <dbReference type="Proteomes" id="UP000238164"/>
    </source>
</evidence>
<feature type="domain" description="Carboxymuconolactone decarboxylase-like" evidence="1">
    <location>
        <begin position="28"/>
        <end position="112"/>
    </location>
</feature>
<dbReference type="OrthoDB" id="9802489at2"/>
<dbReference type="RefSeq" id="WP_105184582.1">
    <property type="nucleotide sequence ID" value="NZ_BAAAGO010000019.1"/>
</dbReference>
<accession>A0A2N9JC27</accession>
<evidence type="ECO:0000259" key="1">
    <source>
        <dbReference type="Pfam" id="PF02627"/>
    </source>
</evidence>